<evidence type="ECO:0000313" key="4">
    <source>
        <dbReference type="Proteomes" id="UP001157006"/>
    </source>
</evidence>
<evidence type="ECO:0008006" key="5">
    <source>
        <dbReference type="Google" id="ProtNLM"/>
    </source>
</evidence>
<sequence length="198" mass="22544">MNLTTLFLFFLLLISLNSHFALAGKRKVHITDELDDVFDDEEDDDWKQWGKKPAPSFAPSDISKMDTSQIQEEMKKRHTGPVIGFVKLRLGVRRTPDMVAELAMKWTHVLRTGAVGIRFTGVDLSTIMFNMDSIKDIEELKEFVLDQSEAYEIKMGDQFFRRPGDLPLDELIQKQHSEKGEADNAGPEEADGNVKTEL</sequence>
<dbReference type="EMBL" id="OX451740">
    <property type="protein sequence ID" value="CAI8613171.1"/>
    <property type="molecule type" value="Genomic_DNA"/>
</dbReference>
<feature type="signal peptide" evidence="2">
    <location>
        <begin position="1"/>
        <end position="23"/>
    </location>
</feature>
<dbReference type="Proteomes" id="UP001157006">
    <property type="component" value="Chromosome 5"/>
</dbReference>
<evidence type="ECO:0000313" key="3">
    <source>
        <dbReference type="EMBL" id="CAI8613171.1"/>
    </source>
</evidence>
<feature type="chain" id="PRO_5043931323" description="Mesoderm development candidate 2" evidence="2">
    <location>
        <begin position="24"/>
        <end position="198"/>
    </location>
</feature>
<reference evidence="3 4" key="1">
    <citation type="submission" date="2023-01" db="EMBL/GenBank/DDBJ databases">
        <authorList>
            <person name="Kreplak J."/>
        </authorList>
    </citation>
    <scope>NUCLEOTIDE SEQUENCE [LARGE SCALE GENOMIC DNA]</scope>
</reference>
<gene>
    <name evidence="3" type="ORF">VFH_V068840</name>
</gene>
<dbReference type="PANTHER" id="PTHR36357">
    <property type="entry name" value="OS03G0148300 PROTEIN"/>
    <property type="match status" value="1"/>
</dbReference>
<dbReference type="PANTHER" id="PTHR36357:SF1">
    <property type="entry name" value="OS03G0148300 PROTEIN"/>
    <property type="match status" value="1"/>
</dbReference>
<proteinExistence type="predicted"/>
<feature type="compositionally biased region" description="Basic and acidic residues" evidence="1">
    <location>
        <begin position="171"/>
        <end position="182"/>
    </location>
</feature>
<evidence type="ECO:0000256" key="1">
    <source>
        <dbReference type="SAM" id="MobiDB-lite"/>
    </source>
</evidence>
<accession>A0AAV1ARM2</accession>
<organism evidence="3 4">
    <name type="scientific">Vicia faba</name>
    <name type="common">Broad bean</name>
    <name type="synonym">Faba vulgaris</name>
    <dbReference type="NCBI Taxonomy" id="3906"/>
    <lineage>
        <taxon>Eukaryota</taxon>
        <taxon>Viridiplantae</taxon>
        <taxon>Streptophyta</taxon>
        <taxon>Embryophyta</taxon>
        <taxon>Tracheophyta</taxon>
        <taxon>Spermatophyta</taxon>
        <taxon>Magnoliopsida</taxon>
        <taxon>eudicotyledons</taxon>
        <taxon>Gunneridae</taxon>
        <taxon>Pentapetalae</taxon>
        <taxon>rosids</taxon>
        <taxon>fabids</taxon>
        <taxon>Fabales</taxon>
        <taxon>Fabaceae</taxon>
        <taxon>Papilionoideae</taxon>
        <taxon>50 kb inversion clade</taxon>
        <taxon>NPAAA clade</taxon>
        <taxon>Hologalegina</taxon>
        <taxon>IRL clade</taxon>
        <taxon>Fabeae</taxon>
        <taxon>Vicia</taxon>
    </lineage>
</organism>
<feature type="region of interest" description="Disordered" evidence="1">
    <location>
        <begin position="170"/>
        <end position="198"/>
    </location>
</feature>
<keyword evidence="4" id="KW-1185">Reference proteome</keyword>
<dbReference type="Gene3D" id="3.30.70.260">
    <property type="match status" value="1"/>
</dbReference>
<protein>
    <recommendedName>
        <fullName evidence="5">Mesoderm development candidate 2</fullName>
    </recommendedName>
</protein>
<name>A0AAV1ARM2_VICFA</name>
<keyword evidence="2" id="KW-0732">Signal</keyword>
<dbReference type="AlphaFoldDB" id="A0AAV1ARM2"/>
<evidence type="ECO:0000256" key="2">
    <source>
        <dbReference type="SAM" id="SignalP"/>
    </source>
</evidence>